<dbReference type="InterPro" id="IPR057700">
    <property type="entry name" value="DUF7940"/>
</dbReference>
<feature type="chain" id="PRO_5042789818" description="Holin" evidence="2">
    <location>
        <begin position="29"/>
        <end position="76"/>
    </location>
</feature>
<accession>A0AAE9L1H8</accession>
<organism evidence="3 5">
    <name type="scientific">Cupriavidus campinensis</name>
    <dbReference type="NCBI Taxonomy" id="151783"/>
    <lineage>
        <taxon>Bacteria</taxon>
        <taxon>Pseudomonadati</taxon>
        <taxon>Pseudomonadota</taxon>
        <taxon>Betaproteobacteria</taxon>
        <taxon>Burkholderiales</taxon>
        <taxon>Burkholderiaceae</taxon>
        <taxon>Cupriavidus</taxon>
    </lineage>
</organism>
<keyword evidence="1" id="KW-0812">Transmembrane</keyword>
<dbReference type="Pfam" id="PF25612">
    <property type="entry name" value="DUF7940"/>
    <property type="match status" value="1"/>
</dbReference>
<dbReference type="KEGG" id="ccam:M5D45_06760"/>
<name>A0AAE9L1H8_9BURK</name>
<keyword evidence="1" id="KW-1133">Transmembrane helix</keyword>
<reference evidence="3" key="2">
    <citation type="submission" date="2022-05" db="EMBL/GenBank/DDBJ databases">
        <authorList>
            <person name="Kunte H.-J."/>
        </authorList>
    </citation>
    <scope>NUCLEOTIDE SEQUENCE</scope>
    <source>
        <strain evidence="3">G5</strain>
    </source>
</reference>
<evidence type="ECO:0000313" key="3">
    <source>
        <dbReference type="EMBL" id="URF02955.1"/>
    </source>
</evidence>
<evidence type="ECO:0000313" key="4">
    <source>
        <dbReference type="EMBL" id="URF05501.1"/>
    </source>
</evidence>
<evidence type="ECO:0000313" key="5">
    <source>
        <dbReference type="Proteomes" id="UP001056132"/>
    </source>
</evidence>
<dbReference type="KEGG" id="ccam:M5D45_10350"/>
<dbReference type="EMBL" id="CP097330">
    <property type="protein sequence ID" value="URF05501.1"/>
    <property type="molecule type" value="Genomic_DNA"/>
</dbReference>
<keyword evidence="1" id="KW-0472">Membrane</keyword>
<evidence type="ECO:0000256" key="1">
    <source>
        <dbReference type="SAM" id="Phobius"/>
    </source>
</evidence>
<dbReference type="RefSeq" id="WP_250024598.1">
    <property type="nucleotide sequence ID" value="NZ_CP097330.1"/>
</dbReference>
<proteinExistence type="predicted"/>
<sequence length="76" mass="8243">MKIVENWNKLWKSTTVLLSALLAMLAAAQAVLPSVQAAIEPKLFAQISLALAVLIGALRYIAQPSLRTDEEPTDKP</sequence>
<protein>
    <recommendedName>
        <fullName evidence="6">Holin</fullName>
    </recommendedName>
</protein>
<dbReference type="EMBL" id="CP097330">
    <property type="protein sequence ID" value="URF02955.1"/>
    <property type="molecule type" value="Genomic_DNA"/>
</dbReference>
<keyword evidence="2" id="KW-0732">Signal</keyword>
<evidence type="ECO:0000256" key="2">
    <source>
        <dbReference type="SAM" id="SignalP"/>
    </source>
</evidence>
<dbReference type="AlphaFoldDB" id="A0AAE9L1H8"/>
<evidence type="ECO:0008006" key="6">
    <source>
        <dbReference type="Google" id="ProtNLM"/>
    </source>
</evidence>
<gene>
    <name evidence="4" type="ORF">M5D45_06760</name>
    <name evidence="3" type="ORF">M5D45_10350</name>
</gene>
<feature type="signal peptide" evidence="2">
    <location>
        <begin position="1"/>
        <end position="28"/>
    </location>
</feature>
<feature type="transmembrane region" description="Helical" evidence="1">
    <location>
        <begin position="43"/>
        <end position="62"/>
    </location>
</feature>
<dbReference type="Proteomes" id="UP001056132">
    <property type="component" value="Chromosome 1"/>
</dbReference>
<reference evidence="3" key="1">
    <citation type="journal article" date="2022" name="Microbiol. Resour. Announc.">
        <title>Genome Sequence of Cupriavidus campinensis Strain G5, a Member of a Bacterial Consortium Capable of Polyethylene Degradation.</title>
        <authorList>
            <person name="Schneider B."/>
            <person name="Pfeiffer F."/>
            <person name="Dyall-Smith M."/>
            <person name="Kunte H.J."/>
        </authorList>
    </citation>
    <scope>NUCLEOTIDE SEQUENCE</scope>
    <source>
        <strain evidence="3">G5</strain>
    </source>
</reference>